<dbReference type="Gene3D" id="1.25.40.10">
    <property type="entry name" value="Tetratricopeptide repeat domain"/>
    <property type="match status" value="1"/>
</dbReference>
<accession>A0A059J7M2</accession>
<evidence type="ECO:0008006" key="4">
    <source>
        <dbReference type="Google" id="ProtNLM"/>
    </source>
</evidence>
<dbReference type="OrthoDB" id="185373at2759"/>
<protein>
    <recommendedName>
        <fullName evidence="4">Pentatricopeptide repeat protein</fullName>
    </recommendedName>
</protein>
<dbReference type="Proteomes" id="UP000024533">
    <property type="component" value="Unassembled WGS sequence"/>
</dbReference>
<gene>
    <name evidence="2" type="ORF">H109_04620</name>
</gene>
<evidence type="ECO:0000313" key="2">
    <source>
        <dbReference type="EMBL" id="KDB23492.1"/>
    </source>
</evidence>
<reference evidence="2 3" key="1">
    <citation type="submission" date="2014-02" db="EMBL/GenBank/DDBJ databases">
        <title>The Genome Sequence of Trichophyton interdigitale MR816.</title>
        <authorList>
            <consortium name="The Broad Institute Genomics Platform"/>
            <person name="Cuomo C.A."/>
            <person name="White T.C."/>
            <person name="Graser Y."/>
            <person name="Martinez-Rossi N."/>
            <person name="Heitman J."/>
            <person name="Young S.K."/>
            <person name="Zeng Q."/>
            <person name="Gargeya S."/>
            <person name="Abouelleil A."/>
            <person name="Alvarado L."/>
            <person name="Chapman S.B."/>
            <person name="Gainer-Dewar J."/>
            <person name="Goldberg J."/>
            <person name="Griggs A."/>
            <person name="Gujja S."/>
            <person name="Hansen M."/>
            <person name="Howarth C."/>
            <person name="Imamovic A."/>
            <person name="Larimer J."/>
            <person name="Martinez D."/>
            <person name="Murphy C."/>
            <person name="Pearson M.D."/>
            <person name="Persinoti G."/>
            <person name="Poon T."/>
            <person name="Priest M."/>
            <person name="Roberts A.D."/>
            <person name="Saif S."/>
            <person name="Shea T.D."/>
            <person name="Sykes S.N."/>
            <person name="Wortman J."/>
            <person name="Nusbaum C."/>
            <person name="Birren B."/>
        </authorList>
    </citation>
    <scope>NUCLEOTIDE SEQUENCE [LARGE SCALE GENOMIC DNA]</scope>
    <source>
        <strain evidence="2 3">MR816</strain>
    </source>
</reference>
<feature type="region of interest" description="Disordered" evidence="1">
    <location>
        <begin position="164"/>
        <end position="189"/>
    </location>
</feature>
<comment type="caution">
    <text evidence="2">The sequence shown here is derived from an EMBL/GenBank/DDBJ whole genome shotgun (WGS) entry which is preliminary data.</text>
</comment>
<dbReference type="EMBL" id="AOKY01000303">
    <property type="protein sequence ID" value="KDB23492.1"/>
    <property type="molecule type" value="Genomic_DNA"/>
</dbReference>
<sequence>MRRLTLQGTRWHPHALTTCLPRRAPSSLTLPRPFSTTRVSYLRDGKPKVSVRNFEKSITNSKEYFEVDPDTPDVVEHRKAREKLKKLETELDALKEGPFALDGEFMRSLSEEDRKRALEAITKYAAEHNWEEEDRRDEQLKNRMTAEFDQAINKELERLEAEEEELWDPTKELSASAKTTDPVEHEREPYEVELKVPESHHAYVTRFNKALKSLKSNPSLAEKQFAWKSYRRCKEALPFFLDIAPEESIDMLWKSQCPSLDSTEKIPPRHLITLAEDLLSSGRILEAAQWVDYLNSLLIDGQPEKALALWREREPDLNEYTPDEKKEYWNMGVRLFVANMNPKNAQDAALIYISLDPSHSPRILIPVINCWAQSGDPENDIRAWTLYLHFKTSLGADITMSDYDAISVGFLNSGKVNMALAVFKDMMLTGQNSSTESDALYKASLGLVGKLHSDSINESDVNKVSLASLTILPRKFQNKFFYASWIKKLIGMKELDAAAKVVELMYERGVKPDAKHLNGLMGAWLREGSGSSRQKAEELGWAMVKKRVDRICGDQPEKSSIDGSLPEGATPEYEQRTLPEATIETFSILLLHYTRRDKDALINHLVDCLDKAQIRPNTFFANHLLYRELRKQNILGVWSGYKSTMANIRPDLETFACLWDCGKIQYDRTRSCFNAQFPNARALYSEMNRWYSNLPSQLQKNTQDAFSKDLYDHIIRCFCLSLDPEGTIVALRAMKETFGFFPDADTVRILVFLVVRLIPTGDEATLPKRRHRRISSTPRAKENLQYVGGLLNKLREQKTVQAAKEGIYLDDMDQEFHMEFEVDLMCDLLRLVLRSMPRDTAEIEERIQAAARHMGVNDLYLGEPPSYDA</sequence>
<organism evidence="2 3">
    <name type="scientific">Trichophyton interdigitale (strain MR816)</name>
    <dbReference type="NCBI Taxonomy" id="1215338"/>
    <lineage>
        <taxon>Eukaryota</taxon>
        <taxon>Fungi</taxon>
        <taxon>Dikarya</taxon>
        <taxon>Ascomycota</taxon>
        <taxon>Pezizomycotina</taxon>
        <taxon>Eurotiomycetes</taxon>
        <taxon>Eurotiomycetidae</taxon>
        <taxon>Onygenales</taxon>
        <taxon>Arthrodermataceae</taxon>
        <taxon>Trichophyton</taxon>
    </lineage>
</organism>
<keyword evidence="3" id="KW-1185">Reference proteome</keyword>
<name>A0A059J7M2_TRIIM</name>
<dbReference type="PANTHER" id="PTHR47930:SF2">
    <property type="entry name" value="PENTATRICOPEPTIDE REPEAT PROTEIN (AFU_ORTHOLOGUE AFUA_8G04250)"/>
    <property type="match status" value="1"/>
</dbReference>
<dbReference type="HOGENOM" id="CLU_014148_0_1_1"/>
<proteinExistence type="predicted"/>
<dbReference type="InterPro" id="IPR011990">
    <property type="entry name" value="TPR-like_helical_dom_sf"/>
</dbReference>
<evidence type="ECO:0000256" key="1">
    <source>
        <dbReference type="SAM" id="MobiDB-lite"/>
    </source>
</evidence>
<dbReference type="PANTHER" id="PTHR47930">
    <property type="entry name" value="YALI0C12947P"/>
    <property type="match status" value="1"/>
</dbReference>
<evidence type="ECO:0000313" key="3">
    <source>
        <dbReference type="Proteomes" id="UP000024533"/>
    </source>
</evidence>
<dbReference type="OMA" id="AFMMNQL"/>
<dbReference type="AlphaFoldDB" id="A0A059J7M2"/>